<dbReference type="Proteomes" id="UP000682733">
    <property type="component" value="Unassembled WGS sequence"/>
</dbReference>
<gene>
    <name evidence="2" type="ORF">GPM918_LOCUS15011</name>
    <name evidence="1" type="ORF">OVA965_LOCUS11998</name>
    <name evidence="4" type="ORF">SRO942_LOCUS15011</name>
    <name evidence="3" type="ORF">TMI583_LOCUS12002</name>
</gene>
<accession>A0A814IKE5</accession>
<evidence type="ECO:0000313" key="5">
    <source>
        <dbReference type="Proteomes" id="UP000663829"/>
    </source>
</evidence>
<evidence type="ECO:0000313" key="4">
    <source>
        <dbReference type="EMBL" id="CAF3796786.1"/>
    </source>
</evidence>
<evidence type="ECO:0000313" key="2">
    <source>
        <dbReference type="EMBL" id="CAF1025599.1"/>
    </source>
</evidence>
<dbReference type="EMBL" id="CAJOBA010004742">
    <property type="protein sequence ID" value="CAF3722425.1"/>
    <property type="molecule type" value="Genomic_DNA"/>
</dbReference>
<dbReference type="EMBL" id="CAJOBC010003703">
    <property type="protein sequence ID" value="CAF3796786.1"/>
    <property type="molecule type" value="Genomic_DNA"/>
</dbReference>
<dbReference type="EMBL" id="CAJNOQ010003703">
    <property type="protein sequence ID" value="CAF1025599.1"/>
    <property type="molecule type" value="Genomic_DNA"/>
</dbReference>
<dbReference type="Proteomes" id="UP000663829">
    <property type="component" value="Unassembled WGS sequence"/>
</dbReference>
<sequence length="102" mass="11537">MPLACRSRRLGTAWQWEPPCQMGSSVCVQMPTHRITVPVVVLRVLVLGKLGTEGGVEPFHLLVRLRVNNTMFGPYKKVRRQPDLRKNLSAIVRAQHGIVRVK</sequence>
<protein>
    <submittedName>
        <fullName evidence="2">Uncharacterized protein</fullName>
    </submittedName>
</protein>
<dbReference type="EMBL" id="CAJNOK010004737">
    <property type="protein sequence ID" value="CAF0947985.1"/>
    <property type="molecule type" value="Genomic_DNA"/>
</dbReference>
<dbReference type="Proteomes" id="UP000677228">
    <property type="component" value="Unassembled WGS sequence"/>
</dbReference>
<evidence type="ECO:0000313" key="1">
    <source>
        <dbReference type="EMBL" id="CAF0947985.1"/>
    </source>
</evidence>
<reference evidence="2" key="1">
    <citation type="submission" date="2021-02" db="EMBL/GenBank/DDBJ databases">
        <authorList>
            <person name="Nowell W R."/>
        </authorList>
    </citation>
    <scope>NUCLEOTIDE SEQUENCE</scope>
</reference>
<name>A0A814IKE5_9BILA</name>
<comment type="caution">
    <text evidence="2">The sequence shown here is derived from an EMBL/GenBank/DDBJ whole genome shotgun (WGS) entry which is preliminary data.</text>
</comment>
<proteinExistence type="predicted"/>
<dbReference type="Proteomes" id="UP000681722">
    <property type="component" value="Unassembled WGS sequence"/>
</dbReference>
<keyword evidence="5" id="KW-1185">Reference proteome</keyword>
<organism evidence="2 5">
    <name type="scientific">Didymodactylos carnosus</name>
    <dbReference type="NCBI Taxonomy" id="1234261"/>
    <lineage>
        <taxon>Eukaryota</taxon>
        <taxon>Metazoa</taxon>
        <taxon>Spiralia</taxon>
        <taxon>Gnathifera</taxon>
        <taxon>Rotifera</taxon>
        <taxon>Eurotatoria</taxon>
        <taxon>Bdelloidea</taxon>
        <taxon>Philodinida</taxon>
        <taxon>Philodinidae</taxon>
        <taxon>Didymodactylos</taxon>
    </lineage>
</organism>
<evidence type="ECO:0000313" key="3">
    <source>
        <dbReference type="EMBL" id="CAF3722425.1"/>
    </source>
</evidence>
<dbReference type="AlphaFoldDB" id="A0A814IKE5"/>